<proteinExistence type="predicted"/>
<dbReference type="PATRIC" id="fig|137591.25.peg.716"/>
<feature type="region of interest" description="Disordered" evidence="1">
    <location>
        <begin position="1"/>
        <end position="48"/>
    </location>
</feature>
<dbReference type="AlphaFoldDB" id="A0A0D1M072"/>
<accession>A0A0D1M072</accession>
<dbReference type="RefSeq" id="WP_043710982.1">
    <property type="nucleotide sequence ID" value="NZ_CP012874.1"/>
</dbReference>
<dbReference type="Proteomes" id="UP000032287">
    <property type="component" value="Unassembled WGS sequence"/>
</dbReference>
<comment type="caution">
    <text evidence="2">The sequence shown here is derived from an EMBL/GenBank/DDBJ whole genome shotgun (WGS) entry which is preliminary data.</text>
</comment>
<dbReference type="KEGG" id="wcb:AO080_11910"/>
<feature type="compositionally biased region" description="Polar residues" evidence="1">
    <location>
        <begin position="1"/>
        <end position="12"/>
    </location>
</feature>
<sequence length="85" mass="9595">MAFNPKNEQLTQAVRKGVESEKQANDSLDNESVLKVPVNNEDENETTKHYTFTLQPSVRRRLDAVAKEKGFKSASKFLNALISEL</sequence>
<gene>
    <name evidence="2" type="ORF">QX99_00748</name>
</gene>
<organism evidence="2 3">
    <name type="scientific">Weissella cibaria</name>
    <dbReference type="NCBI Taxonomy" id="137591"/>
    <lineage>
        <taxon>Bacteria</taxon>
        <taxon>Bacillati</taxon>
        <taxon>Bacillota</taxon>
        <taxon>Bacilli</taxon>
        <taxon>Lactobacillales</taxon>
        <taxon>Lactobacillaceae</taxon>
        <taxon>Weissella</taxon>
    </lineage>
</organism>
<dbReference type="OrthoDB" id="2236215at2"/>
<dbReference type="EMBL" id="JWHU01000008">
    <property type="protein sequence ID" value="KIU21446.1"/>
    <property type="molecule type" value="Genomic_DNA"/>
</dbReference>
<evidence type="ECO:0000313" key="3">
    <source>
        <dbReference type="Proteomes" id="UP000032287"/>
    </source>
</evidence>
<name>A0A0D1M072_9LACO</name>
<reference evidence="2 3" key="1">
    <citation type="journal article" date="2015" name="Microbiology (Mosc.)">
        <title>Genomics of the Weissella cibaria species with an examination of its metabolic traits.</title>
        <authorList>
            <person name="Lynch K.M."/>
            <person name="Lucid A."/>
            <person name="Arendt E.K."/>
            <person name="Sleator R.D."/>
            <person name="Lucey B."/>
            <person name="Coffey A."/>
        </authorList>
    </citation>
    <scope>NUCLEOTIDE SEQUENCE [LARGE SCALE GENOMIC DNA]</scope>
    <source>
        <strain evidence="2 3">MG1</strain>
    </source>
</reference>
<evidence type="ECO:0000313" key="2">
    <source>
        <dbReference type="EMBL" id="KIU21446.1"/>
    </source>
</evidence>
<keyword evidence="3" id="KW-1185">Reference proteome</keyword>
<protein>
    <submittedName>
        <fullName evidence="2">Uncharacterized protein</fullName>
    </submittedName>
</protein>
<evidence type="ECO:0000256" key="1">
    <source>
        <dbReference type="SAM" id="MobiDB-lite"/>
    </source>
</evidence>